<evidence type="ECO:0000313" key="4">
    <source>
        <dbReference type="Proteomes" id="UP001431209"/>
    </source>
</evidence>
<keyword evidence="4" id="KW-1185">Reference proteome</keyword>
<evidence type="ECO:0008006" key="5">
    <source>
        <dbReference type="Google" id="ProtNLM"/>
    </source>
</evidence>
<evidence type="ECO:0000313" key="3">
    <source>
        <dbReference type="EMBL" id="KAL0486312.1"/>
    </source>
</evidence>
<evidence type="ECO:0000259" key="2">
    <source>
        <dbReference type="PROSITE" id="PS50132"/>
    </source>
</evidence>
<dbReference type="AlphaFoldDB" id="A0AAW2ZAL3"/>
<dbReference type="Proteomes" id="UP001431209">
    <property type="component" value="Unassembled WGS sequence"/>
</dbReference>
<evidence type="ECO:0000259" key="1">
    <source>
        <dbReference type="PROSITE" id="PS50112"/>
    </source>
</evidence>
<dbReference type="SUPFAM" id="SSF55785">
    <property type="entry name" value="PYP-like sensor domain (PAS domain)"/>
    <property type="match status" value="1"/>
</dbReference>
<feature type="domain" description="PAS" evidence="1">
    <location>
        <begin position="4"/>
        <end position="46"/>
    </location>
</feature>
<dbReference type="InterPro" id="IPR036305">
    <property type="entry name" value="RGS_sf"/>
</dbReference>
<proteinExistence type="predicted"/>
<reference evidence="3 4" key="1">
    <citation type="submission" date="2024-03" db="EMBL/GenBank/DDBJ databases">
        <title>The Acrasis kona genome and developmental transcriptomes reveal deep origins of eukaryotic multicellular pathways.</title>
        <authorList>
            <person name="Sheikh S."/>
            <person name="Fu C.-J."/>
            <person name="Brown M.W."/>
            <person name="Baldauf S.L."/>
        </authorList>
    </citation>
    <scope>NUCLEOTIDE SEQUENCE [LARGE SCALE GENOMIC DNA]</scope>
    <source>
        <strain evidence="3 4">ATCC MYA-3509</strain>
    </source>
</reference>
<accession>A0AAW2ZAL3</accession>
<name>A0AAW2ZAL3_9EUKA</name>
<dbReference type="InterPro" id="IPR000014">
    <property type="entry name" value="PAS"/>
</dbReference>
<dbReference type="Gene3D" id="1.10.167.10">
    <property type="entry name" value="Regulator of G-protein Signalling 4, domain 2"/>
    <property type="match status" value="1"/>
</dbReference>
<organism evidence="3 4">
    <name type="scientific">Acrasis kona</name>
    <dbReference type="NCBI Taxonomy" id="1008807"/>
    <lineage>
        <taxon>Eukaryota</taxon>
        <taxon>Discoba</taxon>
        <taxon>Heterolobosea</taxon>
        <taxon>Tetramitia</taxon>
        <taxon>Eutetramitia</taxon>
        <taxon>Acrasidae</taxon>
        <taxon>Acrasis</taxon>
    </lineage>
</organism>
<dbReference type="PANTHER" id="PTHR10845:SF192">
    <property type="entry name" value="DOUBLE HIT, ISOFORM B"/>
    <property type="match status" value="1"/>
</dbReference>
<dbReference type="InterPro" id="IPR044926">
    <property type="entry name" value="RGS_subdomain_2"/>
</dbReference>
<dbReference type="InterPro" id="IPR016137">
    <property type="entry name" value="RGS"/>
</dbReference>
<dbReference type="EMBL" id="JAOPGA020001215">
    <property type="protein sequence ID" value="KAL0486312.1"/>
    <property type="molecule type" value="Genomic_DNA"/>
</dbReference>
<dbReference type="SMART" id="SM00315">
    <property type="entry name" value="RGS"/>
    <property type="match status" value="1"/>
</dbReference>
<protein>
    <recommendedName>
        <fullName evidence="5">PAS domain-containing protein</fullName>
    </recommendedName>
</protein>
<dbReference type="PROSITE" id="PS50132">
    <property type="entry name" value="RGS"/>
    <property type="match status" value="1"/>
</dbReference>
<gene>
    <name evidence="3" type="ORF">AKO1_001944</name>
</gene>
<dbReference type="InterPro" id="IPR035965">
    <property type="entry name" value="PAS-like_dom_sf"/>
</dbReference>
<dbReference type="PROSITE" id="PS50112">
    <property type="entry name" value="PAS"/>
    <property type="match status" value="1"/>
</dbReference>
<dbReference type="PANTHER" id="PTHR10845">
    <property type="entry name" value="REGULATOR OF G PROTEIN SIGNALING"/>
    <property type="match status" value="1"/>
</dbReference>
<dbReference type="SMART" id="SM00091">
    <property type="entry name" value="PAS"/>
    <property type="match status" value="1"/>
</dbReference>
<dbReference type="NCBIfam" id="TIGR00229">
    <property type="entry name" value="sensory_box"/>
    <property type="match status" value="1"/>
</dbReference>
<dbReference type="Pfam" id="PF00615">
    <property type="entry name" value="RGS"/>
    <property type="match status" value="1"/>
</dbReference>
<dbReference type="CDD" id="cd07440">
    <property type="entry name" value="RGS"/>
    <property type="match status" value="1"/>
</dbReference>
<comment type="caution">
    <text evidence="3">The sequence shown here is derived from an EMBL/GenBank/DDBJ whole genome shotgun (WGS) entry which is preliminary data.</text>
</comment>
<dbReference type="PRINTS" id="PR01301">
    <property type="entry name" value="RGSPROTEIN"/>
</dbReference>
<sequence length="284" mass="33061">MSAQERKTRSTLDSIPDYVMSINQSGRIIQTNATFDRVIGYTATEMEKGAFVGQILSELPFRFYETDNRQVETFLVTRYDKRIRVMVTIVDLLQSPNILSSSPKHIKSIELVEDDENESFLIVARPLDNVATDAILAKHLTFKECQVDGVRRDSLIFEFKQKFKNNVEFRRAIRRFAKGERNEELVEFLEAVLKYRTLITVEKRMDKQRKIYNKYFENDAPKLLNLDHALRTQYALKVQKSIGDVDLFDDAETHVEETVVTGSYQRFLQSCEGHPWREELQSGS</sequence>
<dbReference type="SUPFAM" id="SSF48097">
    <property type="entry name" value="Regulator of G-protein signaling, RGS"/>
    <property type="match status" value="1"/>
</dbReference>
<feature type="domain" description="RGS" evidence="2">
    <location>
        <begin position="170"/>
        <end position="270"/>
    </location>
</feature>
<dbReference type="Gene3D" id="3.30.450.20">
    <property type="entry name" value="PAS domain"/>
    <property type="match status" value="1"/>
</dbReference>